<dbReference type="Proteomes" id="UP000722957">
    <property type="component" value="Unassembled WGS sequence"/>
</dbReference>
<proteinExistence type="predicted"/>
<dbReference type="CDD" id="cd00093">
    <property type="entry name" value="HTH_XRE"/>
    <property type="match status" value="1"/>
</dbReference>
<dbReference type="InterPro" id="IPR010982">
    <property type="entry name" value="Lambda_DNA-bd_dom_sf"/>
</dbReference>
<dbReference type="GO" id="GO:0003700">
    <property type="term" value="F:DNA-binding transcription factor activity"/>
    <property type="evidence" value="ECO:0007669"/>
    <property type="project" value="TreeGrafter"/>
</dbReference>
<dbReference type="AlphaFoldDB" id="A0A378MSP4"/>
<dbReference type="PANTHER" id="PTHR46797">
    <property type="entry name" value="HTH-TYPE TRANSCRIPTIONAL REGULATOR"/>
    <property type="match status" value="1"/>
</dbReference>
<reference evidence="5 6" key="1">
    <citation type="journal article" date="2021" name="PeerJ">
        <title>Analysis of 44 Vibrio anguillarum genomes reveals high genetic diversity.</title>
        <authorList>
            <person name="Hansen M.J."/>
            <person name="Dalsgaard I."/>
        </authorList>
    </citation>
    <scope>NUCLEOTIDE SEQUENCE [LARGE SCALE GENOMIC DNA]</scope>
    <source>
        <strain evidence="5 6">17-16730-2A</strain>
    </source>
</reference>
<keyword evidence="2" id="KW-0238">DNA-binding</keyword>
<feature type="domain" description="HTH cro/C1-type" evidence="4">
    <location>
        <begin position="18"/>
        <end position="72"/>
    </location>
</feature>
<protein>
    <submittedName>
        <fullName evidence="5">XRE family transcriptional regulator</fullName>
    </submittedName>
</protein>
<organism evidence="5 6">
    <name type="scientific">Vibrio anguillarum</name>
    <name type="common">Listonella anguillarum</name>
    <dbReference type="NCBI Taxonomy" id="55601"/>
    <lineage>
        <taxon>Bacteria</taxon>
        <taxon>Pseudomonadati</taxon>
        <taxon>Pseudomonadota</taxon>
        <taxon>Gammaproteobacteria</taxon>
        <taxon>Vibrionales</taxon>
        <taxon>Vibrionaceae</taxon>
        <taxon>Vibrio</taxon>
    </lineage>
</organism>
<comment type="caution">
    <text evidence="5">The sequence shown here is derived from an EMBL/GenBank/DDBJ whole genome shotgun (WGS) entry which is preliminary data.</text>
</comment>
<dbReference type="RefSeq" id="WP_115339297.1">
    <property type="nucleotide sequence ID" value="NZ_JAEOBB010000043.1"/>
</dbReference>
<evidence type="ECO:0000313" key="5">
    <source>
        <dbReference type="EMBL" id="MBF4275057.1"/>
    </source>
</evidence>
<dbReference type="PANTHER" id="PTHR46797:SF23">
    <property type="entry name" value="HTH-TYPE TRANSCRIPTIONAL REGULATOR SUTR"/>
    <property type="match status" value="1"/>
</dbReference>
<evidence type="ECO:0000256" key="3">
    <source>
        <dbReference type="ARBA" id="ARBA00023163"/>
    </source>
</evidence>
<sequence>MFQLTTDKELLVSLGLRVRKYREVLNLSQSELARVSGLHRSYIVSVEKGERNISYINLVRLAGALNIKISLLVED</sequence>
<dbReference type="GO" id="GO:0003677">
    <property type="term" value="F:DNA binding"/>
    <property type="evidence" value="ECO:0007669"/>
    <property type="project" value="UniProtKB-KW"/>
</dbReference>
<dbReference type="Gene3D" id="1.10.260.40">
    <property type="entry name" value="lambda repressor-like DNA-binding domains"/>
    <property type="match status" value="1"/>
</dbReference>
<accession>A0A378MSP4</accession>
<dbReference type="Pfam" id="PF01381">
    <property type="entry name" value="HTH_3"/>
    <property type="match status" value="1"/>
</dbReference>
<gene>
    <name evidence="5" type="ORF">EAY07_24230</name>
</gene>
<name>A0A378MSP4_VIBAN</name>
<dbReference type="GO" id="GO:0005829">
    <property type="term" value="C:cytosol"/>
    <property type="evidence" value="ECO:0007669"/>
    <property type="project" value="TreeGrafter"/>
</dbReference>
<keyword evidence="3" id="KW-0804">Transcription</keyword>
<dbReference type="InterPro" id="IPR050807">
    <property type="entry name" value="TransReg_Diox_bact_type"/>
</dbReference>
<evidence type="ECO:0000259" key="4">
    <source>
        <dbReference type="PROSITE" id="PS50943"/>
    </source>
</evidence>
<dbReference type="SUPFAM" id="SSF47413">
    <property type="entry name" value="lambda repressor-like DNA-binding domains"/>
    <property type="match status" value="1"/>
</dbReference>
<evidence type="ECO:0000256" key="1">
    <source>
        <dbReference type="ARBA" id="ARBA00023015"/>
    </source>
</evidence>
<dbReference type="SMART" id="SM00530">
    <property type="entry name" value="HTH_XRE"/>
    <property type="match status" value="1"/>
</dbReference>
<keyword evidence="1" id="KW-0805">Transcription regulation</keyword>
<dbReference type="InterPro" id="IPR001387">
    <property type="entry name" value="Cro/C1-type_HTH"/>
</dbReference>
<evidence type="ECO:0000256" key="2">
    <source>
        <dbReference type="ARBA" id="ARBA00023125"/>
    </source>
</evidence>
<evidence type="ECO:0000313" key="6">
    <source>
        <dbReference type="Proteomes" id="UP000722957"/>
    </source>
</evidence>
<dbReference type="PROSITE" id="PS50943">
    <property type="entry name" value="HTH_CROC1"/>
    <property type="match status" value="1"/>
</dbReference>
<dbReference type="EMBL" id="RDOM01000818">
    <property type="protein sequence ID" value="MBF4275057.1"/>
    <property type="molecule type" value="Genomic_DNA"/>
</dbReference>